<protein>
    <recommendedName>
        <fullName evidence="4">LacI family transcriptional regulator</fullName>
    </recommendedName>
</protein>
<dbReference type="RefSeq" id="WP_380043459.1">
    <property type="nucleotide sequence ID" value="NZ_JBHLTC010000001.1"/>
</dbReference>
<name>A0ABV6QDR4_9ACTN</name>
<evidence type="ECO:0000256" key="1">
    <source>
        <dbReference type="SAM" id="MobiDB-lite"/>
    </source>
</evidence>
<gene>
    <name evidence="2" type="ORF">ACFFGN_01840</name>
</gene>
<evidence type="ECO:0000313" key="2">
    <source>
        <dbReference type="EMBL" id="MFC0622783.1"/>
    </source>
</evidence>
<feature type="compositionally biased region" description="Low complexity" evidence="1">
    <location>
        <begin position="90"/>
        <end position="101"/>
    </location>
</feature>
<keyword evidence="3" id="KW-1185">Reference proteome</keyword>
<organism evidence="2 3">
    <name type="scientific">Kribbella deserti</name>
    <dbReference type="NCBI Taxonomy" id="1926257"/>
    <lineage>
        <taxon>Bacteria</taxon>
        <taxon>Bacillati</taxon>
        <taxon>Actinomycetota</taxon>
        <taxon>Actinomycetes</taxon>
        <taxon>Propionibacteriales</taxon>
        <taxon>Kribbellaceae</taxon>
        <taxon>Kribbella</taxon>
    </lineage>
</organism>
<evidence type="ECO:0000313" key="3">
    <source>
        <dbReference type="Proteomes" id="UP001589890"/>
    </source>
</evidence>
<comment type="caution">
    <text evidence="2">The sequence shown here is derived from an EMBL/GenBank/DDBJ whole genome shotgun (WGS) entry which is preliminary data.</text>
</comment>
<dbReference type="EMBL" id="JBHLTC010000001">
    <property type="protein sequence ID" value="MFC0622783.1"/>
    <property type="molecule type" value="Genomic_DNA"/>
</dbReference>
<reference evidence="2 3" key="1">
    <citation type="submission" date="2024-09" db="EMBL/GenBank/DDBJ databases">
        <authorList>
            <person name="Sun Q."/>
            <person name="Mori K."/>
        </authorList>
    </citation>
    <scope>NUCLEOTIDE SEQUENCE [LARGE SCALE GENOMIC DNA]</scope>
    <source>
        <strain evidence="2 3">CGMCC 1.15906</strain>
    </source>
</reference>
<accession>A0ABV6QDR4</accession>
<evidence type="ECO:0008006" key="4">
    <source>
        <dbReference type="Google" id="ProtNLM"/>
    </source>
</evidence>
<feature type="region of interest" description="Disordered" evidence="1">
    <location>
        <begin position="88"/>
        <end position="163"/>
    </location>
</feature>
<dbReference type="Proteomes" id="UP001589890">
    <property type="component" value="Unassembled WGS sequence"/>
</dbReference>
<proteinExistence type="predicted"/>
<sequence>MFTEFAEMHGLELGGIFSDSVETGSIGLEALRAALELDDVRLVAVPSLLHLDPLGDPDRVVAEFTDAGVAIAVADPSFDQGLARSIACDSSSQSRPLSRSPGALLTTLRQRVGTPIKARERTRSRRTASRSSIHSESLMRGSRLAPLPSEAPARGQREPGGVP</sequence>